<name>A0A1Y0B3H3_9LAMI</name>
<protein>
    <submittedName>
        <fullName evidence="2">Uncharacterized protein</fullName>
    </submittedName>
</protein>
<accession>A0A1Y0B3H3</accession>
<geneLocation type="mitochondrion" evidence="2"/>
<evidence type="ECO:0000313" key="2">
    <source>
        <dbReference type="EMBL" id="ART31948.1"/>
    </source>
</evidence>
<gene>
    <name evidence="2" type="ORF">AEK19_MT1774</name>
</gene>
<reference evidence="2" key="1">
    <citation type="submission" date="2017-03" db="EMBL/GenBank/DDBJ databases">
        <title>The mitochondrial genome of the carnivorous plant Utricularia reniformis (Lentibulariaceae): structure, comparative analysis and evolutionary landmarks.</title>
        <authorList>
            <person name="Silva S.R."/>
            <person name="Alvarenga D.O."/>
            <person name="Michael T.P."/>
            <person name="Miranda V.F.O."/>
            <person name="Varani A.M."/>
        </authorList>
    </citation>
    <scope>NUCLEOTIDE SEQUENCE</scope>
</reference>
<proteinExistence type="predicted"/>
<sequence>MSSMILGSIELMPFLVVLEIPYDHQYIYKESAELRWNACYQCIKMSSTNPLSTVFSLKGVHMAVSYLTRKQLIRSLDNGRAISQSKSLSCRLFPKLQPVVLQSGSRDSLVFFFSGLSACNFRVTPLEADPSFYQSLKCFSSFF</sequence>
<evidence type="ECO:0000256" key="1">
    <source>
        <dbReference type="SAM" id="SignalP"/>
    </source>
</evidence>
<keyword evidence="1" id="KW-0732">Signal</keyword>
<organism evidence="2">
    <name type="scientific">Utricularia reniformis</name>
    <dbReference type="NCBI Taxonomy" id="192314"/>
    <lineage>
        <taxon>Eukaryota</taxon>
        <taxon>Viridiplantae</taxon>
        <taxon>Streptophyta</taxon>
        <taxon>Embryophyta</taxon>
        <taxon>Tracheophyta</taxon>
        <taxon>Spermatophyta</taxon>
        <taxon>Magnoliopsida</taxon>
        <taxon>eudicotyledons</taxon>
        <taxon>Gunneridae</taxon>
        <taxon>Pentapetalae</taxon>
        <taxon>asterids</taxon>
        <taxon>lamiids</taxon>
        <taxon>Lamiales</taxon>
        <taxon>Lentibulariaceae</taxon>
        <taxon>Utricularia</taxon>
    </lineage>
</organism>
<keyword evidence="2" id="KW-0496">Mitochondrion</keyword>
<feature type="chain" id="PRO_5013163570" evidence="1">
    <location>
        <begin position="20"/>
        <end position="143"/>
    </location>
</feature>
<feature type="signal peptide" evidence="1">
    <location>
        <begin position="1"/>
        <end position="19"/>
    </location>
</feature>
<dbReference type="AlphaFoldDB" id="A0A1Y0B3H3"/>
<dbReference type="EMBL" id="KY774314">
    <property type="protein sequence ID" value="ART31948.1"/>
    <property type="molecule type" value="Genomic_DNA"/>
</dbReference>